<dbReference type="InterPro" id="IPR057135">
    <property type="entry name" value="At4g27190-like_LRR"/>
</dbReference>
<evidence type="ECO:0000256" key="1">
    <source>
        <dbReference type="ARBA" id="ARBA00022821"/>
    </source>
</evidence>
<keyword evidence="1" id="KW-0611">Plant defense</keyword>
<name>A0ABR2C5M6_9ROSI</name>
<dbReference type="Proteomes" id="UP001472677">
    <property type="component" value="Unassembled WGS sequence"/>
</dbReference>
<dbReference type="PANTHER" id="PTHR36766:SF40">
    <property type="entry name" value="DISEASE RESISTANCE PROTEIN RGA3"/>
    <property type="match status" value="1"/>
</dbReference>
<evidence type="ECO:0000259" key="2">
    <source>
        <dbReference type="Pfam" id="PF23247"/>
    </source>
</evidence>
<evidence type="ECO:0000313" key="4">
    <source>
        <dbReference type="Proteomes" id="UP001472677"/>
    </source>
</evidence>
<sequence>MTSLKEWGIGSCHWLKSLSGWLQQMKGLTSLRIRDCKELDLEGMQLQWDILKNLSRLMICNLPQLVSLPLWLRHLVQLKTLEIWNCSGLRSLFPVFEHLTSLETLEITDCTEPELCVDGISNIIQAYAL</sequence>
<dbReference type="PANTHER" id="PTHR36766">
    <property type="entry name" value="PLANT BROAD-SPECTRUM MILDEW RESISTANCE PROTEIN RPW8"/>
    <property type="match status" value="1"/>
</dbReference>
<keyword evidence="4" id="KW-1185">Reference proteome</keyword>
<proteinExistence type="predicted"/>
<gene>
    <name evidence="3" type="ORF">V6N12_057615</name>
</gene>
<dbReference type="Pfam" id="PF23247">
    <property type="entry name" value="LRR_RPS2"/>
    <property type="match status" value="1"/>
</dbReference>
<organism evidence="3 4">
    <name type="scientific">Hibiscus sabdariffa</name>
    <name type="common">roselle</name>
    <dbReference type="NCBI Taxonomy" id="183260"/>
    <lineage>
        <taxon>Eukaryota</taxon>
        <taxon>Viridiplantae</taxon>
        <taxon>Streptophyta</taxon>
        <taxon>Embryophyta</taxon>
        <taxon>Tracheophyta</taxon>
        <taxon>Spermatophyta</taxon>
        <taxon>Magnoliopsida</taxon>
        <taxon>eudicotyledons</taxon>
        <taxon>Gunneridae</taxon>
        <taxon>Pentapetalae</taxon>
        <taxon>rosids</taxon>
        <taxon>malvids</taxon>
        <taxon>Malvales</taxon>
        <taxon>Malvaceae</taxon>
        <taxon>Malvoideae</taxon>
        <taxon>Hibiscus</taxon>
    </lineage>
</organism>
<dbReference type="InterPro" id="IPR032675">
    <property type="entry name" value="LRR_dom_sf"/>
</dbReference>
<dbReference type="EMBL" id="JBBPBM010000066">
    <property type="protein sequence ID" value="KAK8514719.1"/>
    <property type="molecule type" value="Genomic_DNA"/>
</dbReference>
<dbReference type="SUPFAM" id="SSF52058">
    <property type="entry name" value="L domain-like"/>
    <property type="match status" value="1"/>
</dbReference>
<reference evidence="3 4" key="1">
    <citation type="journal article" date="2024" name="G3 (Bethesda)">
        <title>Genome assembly of Hibiscus sabdariffa L. provides insights into metabolisms of medicinal natural products.</title>
        <authorList>
            <person name="Kim T."/>
        </authorList>
    </citation>
    <scope>NUCLEOTIDE SEQUENCE [LARGE SCALE GENOMIC DNA]</scope>
    <source>
        <strain evidence="3">TK-2024</strain>
        <tissue evidence="3">Old leaves</tissue>
    </source>
</reference>
<evidence type="ECO:0000313" key="3">
    <source>
        <dbReference type="EMBL" id="KAK8514719.1"/>
    </source>
</evidence>
<comment type="caution">
    <text evidence="3">The sequence shown here is derived from an EMBL/GenBank/DDBJ whole genome shotgun (WGS) entry which is preliminary data.</text>
</comment>
<accession>A0ABR2C5M6</accession>
<feature type="domain" description="Disease resistance protein At4g27190-like leucine-rich repeats" evidence="2">
    <location>
        <begin position="3"/>
        <end position="110"/>
    </location>
</feature>
<protein>
    <recommendedName>
        <fullName evidence="2">Disease resistance protein At4g27190-like leucine-rich repeats domain-containing protein</fullName>
    </recommendedName>
</protein>
<dbReference type="Gene3D" id="3.80.10.10">
    <property type="entry name" value="Ribonuclease Inhibitor"/>
    <property type="match status" value="1"/>
</dbReference>